<protein>
    <recommendedName>
        <fullName evidence="2">BCNT-C domain-containing protein</fullName>
    </recommendedName>
</protein>
<dbReference type="PANTHER" id="PTHR48407">
    <property type="entry name" value="CRANIOFACIAL DEVELOPMENT PROTEIN 1"/>
    <property type="match status" value="1"/>
</dbReference>
<feature type="region of interest" description="Disordered" evidence="1">
    <location>
        <begin position="1"/>
        <end position="29"/>
    </location>
</feature>
<dbReference type="InterPro" id="IPR011421">
    <property type="entry name" value="BCNT-C"/>
</dbReference>
<comment type="caution">
    <text evidence="3">The sequence shown here is derived from an EMBL/GenBank/DDBJ whole genome shotgun (WGS) entry which is preliminary data.</text>
</comment>
<proteinExistence type="predicted"/>
<dbReference type="EMBL" id="JBDFQZ010000010">
    <property type="protein sequence ID" value="KAK9682979.1"/>
    <property type="molecule type" value="Genomic_DNA"/>
</dbReference>
<name>A0AAW1I377_SAPOF</name>
<dbReference type="EMBL" id="JBDFQZ010000010">
    <property type="protein sequence ID" value="KAK9682981.1"/>
    <property type="molecule type" value="Genomic_DNA"/>
</dbReference>
<evidence type="ECO:0000313" key="3">
    <source>
        <dbReference type="EMBL" id="KAK9682979.1"/>
    </source>
</evidence>
<accession>A0AAW1I377</accession>
<sequence>MDGIVGETQKEPASLTSSQTKSRESEIKSQVDAVWEKMNKGVSTKTLNSIVNKQSSTGNRSVYKSEVSHNWMSFLGMRSNRRIEQITESQSNSTTPVHNGTSDEAKKLAAIALASAKAPAAASAAARGKIEVTEKRDFAGEEVEVKKLIDSSSKEAIEKAGASSAVDAILEQIKKKPKLNLLDKTKKDWGEFKEENRGLEDELDAYKKSSNQYLDKQSFLHRADFREYERERDARLAQQAKRRLDMREDP</sequence>
<dbReference type="PROSITE" id="PS51279">
    <property type="entry name" value="BCNT_C"/>
    <property type="match status" value="1"/>
</dbReference>
<gene>
    <name evidence="3" type="ORF">RND81_10G110600</name>
</gene>
<dbReference type="EMBL" id="JBDFQZ010000010">
    <property type="protein sequence ID" value="KAK9682980.1"/>
    <property type="molecule type" value="Genomic_DNA"/>
</dbReference>
<reference evidence="3 4" key="1">
    <citation type="submission" date="2024-03" db="EMBL/GenBank/DDBJ databases">
        <title>WGS assembly of Saponaria officinalis var. Norfolk2.</title>
        <authorList>
            <person name="Jenkins J."/>
            <person name="Shu S."/>
            <person name="Grimwood J."/>
            <person name="Barry K."/>
            <person name="Goodstein D."/>
            <person name="Schmutz J."/>
            <person name="Leebens-Mack J."/>
            <person name="Osbourn A."/>
        </authorList>
    </citation>
    <scope>NUCLEOTIDE SEQUENCE [LARGE SCALE GENOMIC DNA]</scope>
    <source>
        <strain evidence="4">cv. Norfolk2</strain>
        <strain evidence="3">JIC</strain>
        <tissue evidence="3">Leaf</tissue>
    </source>
</reference>
<dbReference type="Proteomes" id="UP001443914">
    <property type="component" value="Unassembled WGS sequence"/>
</dbReference>
<keyword evidence="4" id="KW-1185">Reference proteome</keyword>
<feature type="domain" description="BCNT-C" evidence="2">
    <location>
        <begin position="160"/>
        <end position="241"/>
    </location>
</feature>
<dbReference type="Pfam" id="PF07572">
    <property type="entry name" value="BCNT"/>
    <property type="match status" value="1"/>
</dbReference>
<dbReference type="AlphaFoldDB" id="A0AAW1I377"/>
<evidence type="ECO:0000256" key="1">
    <source>
        <dbReference type="SAM" id="MobiDB-lite"/>
    </source>
</evidence>
<evidence type="ECO:0000259" key="2">
    <source>
        <dbReference type="PROSITE" id="PS51279"/>
    </source>
</evidence>
<dbReference type="InterPro" id="IPR027124">
    <property type="entry name" value="Swc5/CFDP1/2"/>
</dbReference>
<organism evidence="3 4">
    <name type="scientific">Saponaria officinalis</name>
    <name type="common">Common soapwort</name>
    <name type="synonym">Lychnis saponaria</name>
    <dbReference type="NCBI Taxonomy" id="3572"/>
    <lineage>
        <taxon>Eukaryota</taxon>
        <taxon>Viridiplantae</taxon>
        <taxon>Streptophyta</taxon>
        <taxon>Embryophyta</taxon>
        <taxon>Tracheophyta</taxon>
        <taxon>Spermatophyta</taxon>
        <taxon>Magnoliopsida</taxon>
        <taxon>eudicotyledons</taxon>
        <taxon>Gunneridae</taxon>
        <taxon>Pentapetalae</taxon>
        <taxon>Caryophyllales</taxon>
        <taxon>Caryophyllaceae</taxon>
        <taxon>Caryophylleae</taxon>
        <taxon>Saponaria</taxon>
    </lineage>
</organism>
<evidence type="ECO:0000313" key="4">
    <source>
        <dbReference type="Proteomes" id="UP001443914"/>
    </source>
</evidence>
<dbReference type="PANTHER" id="PTHR48407:SF1">
    <property type="entry name" value="CRANIOFACIAL DEVELOPMENT PROTEIN 1"/>
    <property type="match status" value="1"/>
</dbReference>